<feature type="transmembrane region" description="Helical" evidence="3">
    <location>
        <begin position="115"/>
        <end position="134"/>
    </location>
</feature>
<dbReference type="InterPro" id="IPR000160">
    <property type="entry name" value="GGDEF_dom"/>
</dbReference>
<dbReference type="EMBL" id="BOPV01000001">
    <property type="protein sequence ID" value="GIL39945.1"/>
    <property type="molecule type" value="Genomic_DNA"/>
</dbReference>
<evidence type="ECO:0000259" key="4">
    <source>
        <dbReference type="PROSITE" id="PS50887"/>
    </source>
</evidence>
<accession>A0A8S8XFQ4</accession>
<dbReference type="InterPro" id="IPR050469">
    <property type="entry name" value="Diguanylate_Cyclase"/>
</dbReference>
<protein>
    <recommendedName>
        <fullName evidence="1">diguanylate cyclase</fullName>
        <ecNumber evidence="1">2.7.7.65</ecNumber>
    </recommendedName>
</protein>
<reference evidence="5" key="1">
    <citation type="submission" date="2021-02" db="EMBL/GenBank/DDBJ databases">
        <title>Genome sequence of Rhodospirillales sp. strain TMPK1 isolated from soil.</title>
        <authorList>
            <person name="Nakai R."/>
            <person name="Kusada H."/>
            <person name="Tamaki H."/>
        </authorList>
    </citation>
    <scope>NUCLEOTIDE SEQUENCE</scope>
    <source>
        <strain evidence="5">TMPK1</strain>
    </source>
</reference>
<evidence type="ECO:0000256" key="1">
    <source>
        <dbReference type="ARBA" id="ARBA00012528"/>
    </source>
</evidence>
<feature type="transmembrane region" description="Helical" evidence="3">
    <location>
        <begin position="146"/>
        <end position="169"/>
    </location>
</feature>
<dbReference type="InterPro" id="IPR029787">
    <property type="entry name" value="Nucleotide_cyclase"/>
</dbReference>
<dbReference type="FunFam" id="3.30.70.270:FF:000001">
    <property type="entry name" value="Diguanylate cyclase domain protein"/>
    <property type="match status" value="1"/>
</dbReference>
<dbReference type="Pfam" id="PF00990">
    <property type="entry name" value="GGDEF"/>
    <property type="match status" value="1"/>
</dbReference>
<dbReference type="Gene3D" id="3.30.70.270">
    <property type="match status" value="1"/>
</dbReference>
<feature type="transmembrane region" description="Helical" evidence="3">
    <location>
        <begin position="59"/>
        <end position="78"/>
    </location>
</feature>
<comment type="catalytic activity">
    <reaction evidence="2">
        <text>2 GTP = 3',3'-c-di-GMP + 2 diphosphate</text>
        <dbReference type="Rhea" id="RHEA:24898"/>
        <dbReference type="ChEBI" id="CHEBI:33019"/>
        <dbReference type="ChEBI" id="CHEBI:37565"/>
        <dbReference type="ChEBI" id="CHEBI:58805"/>
        <dbReference type="EC" id="2.7.7.65"/>
    </reaction>
</comment>
<dbReference type="PANTHER" id="PTHR45138:SF9">
    <property type="entry name" value="DIGUANYLATE CYCLASE DGCM-RELATED"/>
    <property type="match status" value="1"/>
</dbReference>
<dbReference type="GO" id="GO:0052621">
    <property type="term" value="F:diguanylate cyclase activity"/>
    <property type="evidence" value="ECO:0007669"/>
    <property type="project" value="UniProtKB-EC"/>
</dbReference>
<feature type="transmembrane region" description="Helical" evidence="3">
    <location>
        <begin position="181"/>
        <end position="204"/>
    </location>
</feature>
<dbReference type="SMART" id="SM00267">
    <property type="entry name" value="GGDEF"/>
    <property type="match status" value="1"/>
</dbReference>
<dbReference type="CDD" id="cd01949">
    <property type="entry name" value="GGDEF"/>
    <property type="match status" value="1"/>
</dbReference>
<evidence type="ECO:0000313" key="6">
    <source>
        <dbReference type="Proteomes" id="UP000681075"/>
    </source>
</evidence>
<dbReference type="AlphaFoldDB" id="A0A8S8XFQ4"/>
<dbReference type="Proteomes" id="UP000681075">
    <property type="component" value="Unassembled WGS sequence"/>
</dbReference>
<dbReference type="PROSITE" id="PS50887">
    <property type="entry name" value="GGDEF"/>
    <property type="match status" value="1"/>
</dbReference>
<keyword evidence="3" id="KW-0472">Membrane</keyword>
<feature type="domain" description="GGDEF" evidence="4">
    <location>
        <begin position="247"/>
        <end position="380"/>
    </location>
</feature>
<name>A0A8S8XFQ4_9PROT</name>
<keyword evidence="3" id="KW-0812">Transmembrane</keyword>
<proteinExistence type="predicted"/>
<keyword evidence="6" id="KW-1185">Reference proteome</keyword>
<sequence>MMLLALLALVALMGTLCLVVGRHGRTSEPLRRYGWGMVCLAVGLAITLMSFLPSPVRLIVGNGLFAFATIPLVSGVLLHTRYRLNMQLVWVIFAVTLAALAWNNLGSSRPLSLNYVATLPISNLLQLYAAYALLRDPPRDARSGGRMLAVSFILSRLVADALVVVFLAGYGGTTESERFDIIASTFSLVQMVIAVTNTLALLWVEVRKMEAELERIAFEDSLTRLPNRRAVQSWFEQEVARATRRGETFAMLIVDLDRFKNLNDTYGHQAGDAVLAHVAATLNAQRRADDLLGRIGGEEFLLLLTGIDAEHANEVADRMRESMASSPITLRGQRVQVTLSGGFAMFDAEGTDWHTLFALADERLYAAKRNGRNRIVGPPACAARPRIEAVG</sequence>
<dbReference type="PANTHER" id="PTHR45138">
    <property type="entry name" value="REGULATORY COMPONENTS OF SENSORY TRANSDUCTION SYSTEM"/>
    <property type="match status" value="1"/>
</dbReference>
<evidence type="ECO:0000256" key="2">
    <source>
        <dbReference type="ARBA" id="ARBA00034247"/>
    </source>
</evidence>
<gene>
    <name evidence="5" type="ORF">TMPK1_21820</name>
</gene>
<feature type="transmembrane region" description="Helical" evidence="3">
    <location>
        <begin position="84"/>
        <end position="103"/>
    </location>
</feature>
<comment type="caution">
    <text evidence="5">The sequence shown here is derived from an EMBL/GenBank/DDBJ whole genome shotgun (WGS) entry which is preliminary data.</text>
</comment>
<dbReference type="InterPro" id="IPR043128">
    <property type="entry name" value="Rev_trsase/Diguanyl_cyclase"/>
</dbReference>
<dbReference type="SUPFAM" id="SSF55073">
    <property type="entry name" value="Nucleotide cyclase"/>
    <property type="match status" value="1"/>
</dbReference>
<feature type="transmembrane region" description="Helical" evidence="3">
    <location>
        <begin position="33"/>
        <end position="52"/>
    </location>
</feature>
<dbReference type="NCBIfam" id="TIGR00254">
    <property type="entry name" value="GGDEF"/>
    <property type="match status" value="1"/>
</dbReference>
<evidence type="ECO:0000313" key="5">
    <source>
        <dbReference type="EMBL" id="GIL39945.1"/>
    </source>
</evidence>
<keyword evidence="3" id="KW-1133">Transmembrane helix</keyword>
<evidence type="ECO:0000256" key="3">
    <source>
        <dbReference type="SAM" id="Phobius"/>
    </source>
</evidence>
<organism evidence="5 6">
    <name type="scientific">Roseiterribacter gracilis</name>
    <dbReference type="NCBI Taxonomy" id="2812848"/>
    <lineage>
        <taxon>Bacteria</taxon>
        <taxon>Pseudomonadati</taxon>
        <taxon>Pseudomonadota</taxon>
        <taxon>Alphaproteobacteria</taxon>
        <taxon>Rhodospirillales</taxon>
        <taxon>Roseiterribacteraceae</taxon>
        <taxon>Roseiterribacter</taxon>
    </lineage>
</organism>
<dbReference type="EC" id="2.7.7.65" evidence="1"/>